<proteinExistence type="predicted"/>
<accession>A0A124BSC6</accession>
<dbReference type="EMBL" id="BCMS01000006">
    <property type="protein sequence ID" value="GAQ23910.1"/>
    <property type="molecule type" value="Genomic_DNA"/>
</dbReference>
<dbReference type="InterPro" id="IPR001387">
    <property type="entry name" value="Cro/C1-type_HTH"/>
</dbReference>
<protein>
    <recommendedName>
        <fullName evidence="1">HTH cro/C1-type domain-containing protein</fullName>
    </recommendedName>
</protein>
<keyword evidence="3" id="KW-1185">Reference proteome</keyword>
<dbReference type="GO" id="GO:0003677">
    <property type="term" value="F:DNA binding"/>
    <property type="evidence" value="ECO:0007669"/>
    <property type="project" value="InterPro"/>
</dbReference>
<evidence type="ECO:0000313" key="3">
    <source>
        <dbReference type="Proteomes" id="UP000056209"/>
    </source>
</evidence>
<dbReference type="AlphaFoldDB" id="A0A124BSC6"/>
<evidence type="ECO:0000259" key="1">
    <source>
        <dbReference type="PROSITE" id="PS50943"/>
    </source>
</evidence>
<reference evidence="3" key="1">
    <citation type="submission" date="2015-11" db="EMBL/GenBank/DDBJ databases">
        <title>Draft Genome Sequence of the Radioresistant Bacterium Deinococcus grandis, Isolated from Freshwater Fish in Japan.</title>
        <authorList>
            <person name="Satoh K."/>
            <person name="Onodera T."/>
            <person name="Omoso K."/>
            <person name="Takeda-Yano K."/>
            <person name="Katayama T."/>
            <person name="Oono Y."/>
            <person name="Narumi I."/>
        </authorList>
    </citation>
    <scope>NUCLEOTIDE SEQUENCE [LARGE SCALE GENOMIC DNA]</scope>
    <source>
        <strain evidence="3">ATCC 43672</strain>
    </source>
</reference>
<dbReference type="SMART" id="SM00530">
    <property type="entry name" value="HTH_XRE"/>
    <property type="match status" value="1"/>
</dbReference>
<dbReference type="Proteomes" id="UP000056209">
    <property type="component" value="Unassembled WGS sequence"/>
</dbReference>
<evidence type="ECO:0000313" key="2">
    <source>
        <dbReference type="EMBL" id="GAQ23910.1"/>
    </source>
</evidence>
<dbReference type="InterPro" id="IPR010982">
    <property type="entry name" value="Lambda_DNA-bd_dom_sf"/>
</dbReference>
<comment type="caution">
    <text evidence="2">The sequence shown here is derived from an EMBL/GenBank/DDBJ whole genome shotgun (WGS) entry which is preliminary data.</text>
</comment>
<gene>
    <name evidence="2" type="ORF">DEIGR_400043</name>
</gene>
<name>A0A124BSC6_9DEIO</name>
<dbReference type="CDD" id="cd00093">
    <property type="entry name" value="HTH_XRE"/>
    <property type="match status" value="1"/>
</dbReference>
<organism evidence="2 3">
    <name type="scientific">Deinococcus grandis</name>
    <dbReference type="NCBI Taxonomy" id="57498"/>
    <lineage>
        <taxon>Bacteria</taxon>
        <taxon>Thermotogati</taxon>
        <taxon>Deinococcota</taxon>
        <taxon>Deinococci</taxon>
        <taxon>Deinococcales</taxon>
        <taxon>Deinococcaceae</taxon>
        <taxon>Deinococcus</taxon>
    </lineage>
</organism>
<dbReference type="PROSITE" id="PS50943">
    <property type="entry name" value="HTH_CROC1"/>
    <property type="match status" value="1"/>
</dbReference>
<dbReference type="SUPFAM" id="SSF47413">
    <property type="entry name" value="lambda repressor-like DNA-binding domains"/>
    <property type="match status" value="1"/>
</dbReference>
<feature type="domain" description="HTH cro/C1-type" evidence="1">
    <location>
        <begin position="12"/>
        <end position="66"/>
    </location>
</feature>
<sequence>MTGMNDQVREAVAKALKERGISQKDFAQSIDLEPPNLSRLLNGHSGRIPENWQRILDALELDLVAMPRKK</sequence>
<dbReference type="Pfam" id="PF01381">
    <property type="entry name" value="HTH_3"/>
    <property type="match status" value="1"/>
</dbReference>
<dbReference type="Gene3D" id="1.10.260.40">
    <property type="entry name" value="lambda repressor-like DNA-binding domains"/>
    <property type="match status" value="1"/>
</dbReference>